<protein>
    <recommendedName>
        <fullName evidence="4">GLTSCR protein conserved domain-containing protein</fullName>
    </recommendedName>
</protein>
<name>A0A0G4EE56_VITBC</name>
<dbReference type="InParanoid" id="A0A0G4EE56"/>
<evidence type="ECO:0008006" key="4">
    <source>
        <dbReference type="Google" id="ProtNLM"/>
    </source>
</evidence>
<reference evidence="2 3" key="1">
    <citation type="submission" date="2014-11" db="EMBL/GenBank/DDBJ databases">
        <authorList>
            <person name="Zhu J."/>
            <person name="Qi W."/>
            <person name="Song R."/>
        </authorList>
    </citation>
    <scope>NUCLEOTIDE SEQUENCE [LARGE SCALE GENOMIC DNA]</scope>
</reference>
<proteinExistence type="predicted"/>
<dbReference type="EMBL" id="CDMY01000201">
    <property type="protein sequence ID" value="CEL94024.1"/>
    <property type="molecule type" value="Genomic_DNA"/>
</dbReference>
<dbReference type="VEuPathDB" id="CryptoDB:Vbra_20369"/>
<dbReference type="Proteomes" id="UP000041254">
    <property type="component" value="Unassembled WGS sequence"/>
</dbReference>
<evidence type="ECO:0000313" key="3">
    <source>
        <dbReference type="Proteomes" id="UP000041254"/>
    </source>
</evidence>
<gene>
    <name evidence="2" type="ORF">Vbra_20369</name>
</gene>
<evidence type="ECO:0000313" key="2">
    <source>
        <dbReference type="EMBL" id="CEL94024.1"/>
    </source>
</evidence>
<accession>A0A0G4EE56</accession>
<organism evidence="2 3">
    <name type="scientific">Vitrella brassicaformis (strain CCMP3155)</name>
    <dbReference type="NCBI Taxonomy" id="1169540"/>
    <lineage>
        <taxon>Eukaryota</taxon>
        <taxon>Sar</taxon>
        <taxon>Alveolata</taxon>
        <taxon>Colpodellida</taxon>
        <taxon>Vitrellaceae</taxon>
        <taxon>Vitrella</taxon>
    </lineage>
</organism>
<feature type="compositionally biased region" description="Low complexity" evidence="1">
    <location>
        <begin position="10"/>
        <end position="22"/>
    </location>
</feature>
<keyword evidence="3" id="KW-1185">Reference proteome</keyword>
<dbReference type="AlphaFoldDB" id="A0A0G4EE56"/>
<sequence length="254" mass="28641">MSQPSERPLQHMSASQSAAHAMTAPVDGRGASRQHGQHKQPPLRPLAHYGAARKGLDPALKRFSQPLKLLEEFEINQAKKRQRLRRHEAHDRQVVIGDHRKALEPFKTVRDVLEGLVPYHVYYTDQPLHYKGVDPEAAAAAEGEALRDRKRRRQKLEADLATVIDRCKDEGPVEKALMASKIAEATAARRVDERKKLIRQLDMENKSLMQRMAPRAPMQQFASIPPSQFPTMPTSQFPNAPVNPAAFMQPFSQG</sequence>
<feature type="region of interest" description="Disordered" evidence="1">
    <location>
        <begin position="1"/>
        <end position="50"/>
    </location>
</feature>
<evidence type="ECO:0000256" key="1">
    <source>
        <dbReference type="SAM" id="MobiDB-lite"/>
    </source>
</evidence>